<dbReference type="EMBL" id="BMAO01018938">
    <property type="protein sequence ID" value="GFR27306.1"/>
    <property type="molecule type" value="Genomic_DNA"/>
</dbReference>
<evidence type="ECO:0000313" key="2">
    <source>
        <dbReference type="Proteomes" id="UP000887116"/>
    </source>
</evidence>
<evidence type="ECO:0000313" key="1">
    <source>
        <dbReference type="EMBL" id="GFR27306.1"/>
    </source>
</evidence>
<proteinExistence type="predicted"/>
<dbReference type="Proteomes" id="UP000887116">
    <property type="component" value="Unassembled WGS sequence"/>
</dbReference>
<organism evidence="1 2">
    <name type="scientific">Trichonephila clavata</name>
    <name type="common">Joro spider</name>
    <name type="synonym">Nephila clavata</name>
    <dbReference type="NCBI Taxonomy" id="2740835"/>
    <lineage>
        <taxon>Eukaryota</taxon>
        <taxon>Metazoa</taxon>
        <taxon>Ecdysozoa</taxon>
        <taxon>Arthropoda</taxon>
        <taxon>Chelicerata</taxon>
        <taxon>Arachnida</taxon>
        <taxon>Araneae</taxon>
        <taxon>Araneomorphae</taxon>
        <taxon>Entelegynae</taxon>
        <taxon>Araneoidea</taxon>
        <taxon>Nephilidae</taxon>
        <taxon>Trichonephila</taxon>
    </lineage>
</organism>
<reference evidence="1" key="1">
    <citation type="submission" date="2020-07" db="EMBL/GenBank/DDBJ databases">
        <title>Multicomponent nature underlies the extraordinary mechanical properties of spider dragline silk.</title>
        <authorList>
            <person name="Kono N."/>
            <person name="Nakamura H."/>
            <person name="Mori M."/>
            <person name="Yoshida Y."/>
            <person name="Ohtoshi R."/>
            <person name="Malay A.D."/>
            <person name="Moran D.A.P."/>
            <person name="Tomita M."/>
            <person name="Numata K."/>
            <person name="Arakawa K."/>
        </authorList>
    </citation>
    <scope>NUCLEOTIDE SEQUENCE</scope>
</reference>
<keyword evidence="2" id="KW-1185">Reference proteome</keyword>
<gene>
    <name evidence="1" type="primary">NCL1_26961</name>
    <name evidence="1" type="ORF">TNCT_83211</name>
</gene>
<sequence>MDLLFNIKYPEKISPLLTLTKILKSPDELIYVTKMRNLILFQISSADYQYLEYKFKHDFTFDVEKDHCYLYVLTTHFLMLHNSGFWCTILNLSVTGS</sequence>
<comment type="caution">
    <text evidence="1">The sequence shown here is derived from an EMBL/GenBank/DDBJ whole genome shotgun (WGS) entry which is preliminary data.</text>
</comment>
<protein>
    <submittedName>
        <fullName evidence="1">Uncharacterized protein</fullName>
    </submittedName>
</protein>
<dbReference type="AlphaFoldDB" id="A0A8X6K266"/>
<dbReference type="OrthoDB" id="10533866at2759"/>
<name>A0A8X6K266_TRICU</name>
<accession>A0A8X6K266</accession>